<dbReference type="SUPFAM" id="SSF55729">
    <property type="entry name" value="Acyl-CoA N-acyltransferases (Nat)"/>
    <property type="match status" value="1"/>
</dbReference>
<dbReference type="PROSITE" id="PS51186">
    <property type="entry name" value="GNAT"/>
    <property type="match status" value="1"/>
</dbReference>
<dbReference type="Pfam" id="PF00583">
    <property type="entry name" value="Acetyltransf_1"/>
    <property type="match status" value="1"/>
</dbReference>
<dbReference type="Gene3D" id="3.40.630.30">
    <property type="match status" value="1"/>
</dbReference>
<evidence type="ECO:0000313" key="4">
    <source>
        <dbReference type="EMBL" id="MBB6627842.1"/>
    </source>
</evidence>
<evidence type="ECO:0000259" key="3">
    <source>
        <dbReference type="PROSITE" id="PS51186"/>
    </source>
</evidence>
<reference evidence="4 5" key="1">
    <citation type="submission" date="2020-08" db="EMBL/GenBank/DDBJ databases">
        <authorList>
            <person name="Seo M.-J."/>
        </authorList>
    </citation>
    <scope>NUCLEOTIDE SEQUENCE [LARGE SCALE GENOMIC DNA]</scope>
    <source>
        <strain evidence="4 5">KIGAM211</strain>
    </source>
</reference>
<keyword evidence="1 4" id="KW-0808">Transferase</keyword>
<proteinExistence type="predicted"/>
<evidence type="ECO:0000256" key="2">
    <source>
        <dbReference type="ARBA" id="ARBA00023315"/>
    </source>
</evidence>
<comment type="caution">
    <text evidence="4">The sequence shown here is derived from an EMBL/GenBank/DDBJ whole genome shotgun (WGS) entry which is preliminary data.</text>
</comment>
<dbReference type="AlphaFoldDB" id="A0A7X0RGL4"/>
<keyword evidence="2" id="KW-0012">Acyltransferase</keyword>
<sequence length="160" mass="17666">MPDRDPTHLVRDAEAADVPAIVALYADDPLGREREEAVDPLPAPYWHAFEAIRADPRHRLVVLDDGEVAATLQLSFVPHLVRRGAERAQVEAVRVASHRRGEGLARALLEWAVDAARERGCGLVQLTTDATRPDAHGVYEALGFRPTHVGMKLLLDPFED</sequence>
<dbReference type="PANTHER" id="PTHR43877:SF2">
    <property type="entry name" value="AMINOALKYLPHOSPHONATE N-ACETYLTRANSFERASE-RELATED"/>
    <property type="match status" value="1"/>
</dbReference>
<gene>
    <name evidence="4" type="ORF">H5V45_10990</name>
</gene>
<organism evidence="4 5">
    <name type="scientific">Nocardioides luti</name>
    <dbReference type="NCBI Taxonomy" id="2761101"/>
    <lineage>
        <taxon>Bacteria</taxon>
        <taxon>Bacillati</taxon>
        <taxon>Actinomycetota</taxon>
        <taxon>Actinomycetes</taxon>
        <taxon>Propionibacteriales</taxon>
        <taxon>Nocardioidaceae</taxon>
        <taxon>Nocardioides</taxon>
    </lineage>
</organism>
<evidence type="ECO:0000256" key="1">
    <source>
        <dbReference type="ARBA" id="ARBA00022679"/>
    </source>
</evidence>
<name>A0A7X0RGL4_9ACTN</name>
<dbReference type="RefSeq" id="WP_185252958.1">
    <property type="nucleotide sequence ID" value="NZ_JACKXE010000001.1"/>
</dbReference>
<dbReference type="EMBL" id="JACKXE010000001">
    <property type="protein sequence ID" value="MBB6627842.1"/>
    <property type="molecule type" value="Genomic_DNA"/>
</dbReference>
<dbReference type="PANTHER" id="PTHR43877">
    <property type="entry name" value="AMINOALKYLPHOSPHONATE N-ACETYLTRANSFERASE-RELATED-RELATED"/>
    <property type="match status" value="1"/>
</dbReference>
<dbReference type="GO" id="GO:0016747">
    <property type="term" value="F:acyltransferase activity, transferring groups other than amino-acyl groups"/>
    <property type="evidence" value="ECO:0007669"/>
    <property type="project" value="InterPro"/>
</dbReference>
<dbReference type="InterPro" id="IPR050832">
    <property type="entry name" value="Bact_Acetyltransf"/>
</dbReference>
<dbReference type="InterPro" id="IPR000182">
    <property type="entry name" value="GNAT_dom"/>
</dbReference>
<dbReference type="InterPro" id="IPR016181">
    <property type="entry name" value="Acyl_CoA_acyltransferase"/>
</dbReference>
<evidence type="ECO:0000313" key="5">
    <source>
        <dbReference type="Proteomes" id="UP000523955"/>
    </source>
</evidence>
<dbReference type="Proteomes" id="UP000523955">
    <property type="component" value="Unassembled WGS sequence"/>
</dbReference>
<keyword evidence="5" id="KW-1185">Reference proteome</keyword>
<protein>
    <submittedName>
        <fullName evidence="4">GNAT family N-acetyltransferase</fullName>
    </submittedName>
</protein>
<dbReference type="CDD" id="cd04301">
    <property type="entry name" value="NAT_SF"/>
    <property type="match status" value="1"/>
</dbReference>
<feature type="domain" description="N-acetyltransferase" evidence="3">
    <location>
        <begin position="8"/>
        <end position="160"/>
    </location>
</feature>
<accession>A0A7X0RGL4</accession>